<reference evidence="1" key="1">
    <citation type="submission" date="2023-05" db="EMBL/GenBank/DDBJ databases">
        <title>Comparative genomics of Bacillaceae isolates and their secondary metabolite potential.</title>
        <authorList>
            <person name="Song L."/>
            <person name="Nielsen L.J."/>
            <person name="Mohite O."/>
            <person name="Xu X."/>
            <person name="Weber T."/>
            <person name="Kovacs A.T."/>
        </authorList>
    </citation>
    <scope>NUCLEOTIDE SEQUENCE</scope>
    <source>
        <strain evidence="1">XLM17</strain>
    </source>
</reference>
<proteinExistence type="predicted"/>
<evidence type="ECO:0008006" key="3">
    <source>
        <dbReference type="Google" id="ProtNLM"/>
    </source>
</evidence>
<keyword evidence="2" id="KW-1185">Reference proteome</keyword>
<sequence length="127" mass="14629">MIKRKSTFFLVIYLISLIIISGCNKPPEQDIGEAVSKTEDYFKKSKGIDCVGAFDDDTVKFRLLLEEQPTVEEATKIYNDVLKTIEKYSNNEKTWDYYNVKLDIGYKNNIIFKGTKDVGEKLIVKSK</sequence>
<name>A0AA95MML8_9BACI</name>
<dbReference type="PROSITE" id="PS51257">
    <property type="entry name" value="PROKAR_LIPOPROTEIN"/>
    <property type="match status" value="1"/>
</dbReference>
<accession>A0AA95MML8</accession>
<dbReference type="Proteomes" id="UP001178288">
    <property type="component" value="Chromosome"/>
</dbReference>
<dbReference type="KEGG" id="nnv:QNH39_18710"/>
<gene>
    <name evidence="1" type="ORF">QNH39_18710</name>
</gene>
<dbReference type="EMBL" id="CP126114">
    <property type="protein sequence ID" value="WHY84670.1"/>
    <property type="molecule type" value="Genomic_DNA"/>
</dbReference>
<dbReference type="RefSeq" id="WP_066089945.1">
    <property type="nucleotide sequence ID" value="NZ_CP126114.1"/>
</dbReference>
<evidence type="ECO:0000313" key="1">
    <source>
        <dbReference type="EMBL" id="WHY84670.1"/>
    </source>
</evidence>
<protein>
    <recommendedName>
        <fullName evidence="3">Lipoprotein</fullName>
    </recommendedName>
</protein>
<dbReference type="AlphaFoldDB" id="A0AA95MML8"/>
<organism evidence="1 2">
    <name type="scientific">Neobacillus novalis</name>
    <dbReference type="NCBI Taxonomy" id="220687"/>
    <lineage>
        <taxon>Bacteria</taxon>
        <taxon>Bacillati</taxon>
        <taxon>Bacillota</taxon>
        <taxon>Bacilli</taxon>
        <taxon>Bacillales</taxon>
        <taxon>Bacillaceae</taxon>
        <taxon>Neobacillus</taxon>
    </lineage>
</organism>
<evidence type="ECO:0000313" key="2">
    <source>
        <dbReference type="Proteomes" id="UP001178288"/>
    </source>
</evidence>